<dbReference type="AlphaFoldDB" id="A0A6N7LSM4"/>
<sequence length="547" mass="58326">MTLFHHRIRKVCDTARTALLGALVLLPLSGMAALERLDDDAMAGVSGAGLALALDDFRWLVKPTSYFEQVGSDPTGGTVFQRGDLRWYGVNISGAGTTGFHWDENGSNGFGTSCDASTLACPRGGLIADFSPHDNPYVLRAFSPQGIAYDGTLLNQDPSNPDKTIYEYVAPTNQPNYTLSFWGEIEVGRSGDNTNLSVGTGDILKSQTIIRGNAAGSVFRLFQFTQPGNETFALMYHSHLRGDFRFSAAQDISAPSDVVGLPVRFDGNEGLHFKNVEAYVPLGQLYYQALILDSVPANDGNFTLEVPRLRDPSVPHGNALNAAMEHFYSFAVAESADAGYITARVALLANTPGSNLGAYQAIVGSTNLPDSYNTTHGYSRWGDWFPCRGVGCPAVPVTEPVSRNEYNDTSDGIFFRKCTSCANIPAFAYMLTGADVRAGSTTYHCPGGSNCGDFTPRGGQGNTGDRYYRGATSCTASSGTDYKCGYGGTYNLSASTSALTTTNPSSLIGFPNAGTPTVISTDVVNIGDSRAEGLQVNYLKFTSLGVN</sequence>
<protein>
    <submittedName>
        <fullName evidence="1">Uncharacterized protein</fullName>
    </submittedName>
</protein>
<accession>A0A6N7LSM4</accession>
<organism evidence="1 2">
    <name type="scientific">Alcanivorax sediminis</name>
    <dbReference type="NCBI Taxonomy" id="2663008"/>
    <lineage>
        <taxon>Bacteria</taxon>
        <taxon>Pseudomonadati</taxon>
        <taxon>Pseudomonadota</taxon>
        <taxon>Gammaproteobacteria</taxon>
        <taxon>Oceanospirillales</taxon>
        <taxon>Alcanivoracaceae</taxon>
        <taxon>Alcanivorax</taxon>
    </lineage>
</organism>
<evidence type="ECO:0000313" key="2">
    <source>
        <dbReference type="Proteomes" id="UP000469421"/>
    </source>
</evidence>
<keyword evidence="2" id="KW-1185">Reference proteome</keyword>
<dbReference type="Proteomes" id="UP000469421">
    <property type="component" value="Unassembled WGS sequence"/>
</dbReference>
<reference evidence="1 2" key="1">
    <citation type="submission" date="2019-10" db="EMBL/GenBank/DDBJ databases">
        <title>Alcanivorax sp.PA15-N-34 draft genome sequence.</title>
        <authorList>
            <person name="Liao X."/>
            <person name="Shao Z."/>
        </authorList>
    </citation>
    <scope>NUCLEOTIDE SEQUENCE [LARGE SCALE GENOMIC DNA]</scope>
    <source>
        <strain evidence="1 2">PA15-N-34</strain>
    </source>
</reference>
<comment type="caution">
    <text evidence="1">The sequence shown here is derived from an EMBL/GenBank/DDBJ whole genome shotgun (WGS) entry which is preliminary data.</text>
</comment>
<gene>
    <name evidence="1" type="ORF">GFN93_02875</name>
</gene>
<dbReference type="EMBL" id="WIRE01000001">
    <property type="protein sequence ID" value="MQX52174.1"/>
    <property type="molecule type" value="Genomic_DNA"/>
</dbReference>
<evidence type="ECO:0000313" key="1">
    <source>
        <dbReference type="EMBL" id="MQX52174.1"/>
    </source>
</evidence>
<proteinExistence type="predicted"/>
<dbReference type="RefSeq" id="WP_153498909.1">
    <property type="nucleotide sequence ID" value="NZ_WIRE01000001.1"/>
</dbReference>
<name>A0A6N7LSM4_9GAMM</name>